<feature type="transmembrane region" description="Helical" evidence="1">
    <location>
        <begin position="221"/>
        <end position="244"/>
    </location>
</feature>
<accession>A0A239A4S6</accession>
<keyword evidence="1" id="KW-1133">Transmembrane helix</keyword>
<name>A0A239A4S6_9FLAO</name>
<evidence type="ECO:0000313" key="3">
    <source>
        <dbReference type="Proteomes" id="UP000198379"/>
    </source>
</evidence>
<keyword evidence="3" id="KW-1185">Reference proteome</keyword>
<feature type="transmembrane region" description="Helical" evidence="1">
    <location>
        <begin position="12"/>
        <end position="31"/>
    </location>
</feature>
<dbReference type="EMBL" id="FZNY01000004">
    <property type="protein sequence ID" value="SNR90432.1"/>
    <property type="molecule type" value="Genomic_DNA"/>
</dbReference>
<evidence type="ECO:0000256" key="1">
    <source>
        <dbReference type="SAM" id="Phobius"/>
    </source>
</evidence>
<evidence type="ECO:0000313" key="2">
    <source>
        <dbReference type="EMBL" id="SNR90432.1"/>
    </source>
</evidence>
<gene>
    <name evidence="2" type="ORF">SAMN06265376_104142</name>
</gene>
<sequence>MNMKITNKKYFVPALIALCTITTTLIFNKLINKSEREPTYTFKKAPTLIFDSNNTSSKIQFYYNDIAVNSNVYVANIIIWNNGKLEIKREDIRNNLKFIEDENIKILEYEIVNQSHDGLGDFKLKREQNDLILDWKNFDPGFSLEVKIIYSAKDNKEILMDGYVKGNEMIKSNARKESSPLYILVIICLLVALIFTIFRMIKSKANLLNENKDLDLKSRSANFILNAYLFLAAILLIGFSYVLYNVF</sequence>
<keyword evidence="1" id="KW-0812">Transmembrane</keyword>
<organism evidence="2 3">
    <name type="scientific">Dokdonia pacifica</name>
    <dbReference type="NCBI Taxonomy" id="1627892"/>
    <lineage>
        <taxon>Bacteria</taxon>
        <taxon>Pseudomonadati</taxon>
        <taxon>Bacteroidota</taxon>
        <taxon>Flavobacteriia</taxon>
        <taxon>Flavobacteriales</taxon>
        <taxon>Flavobacteriaceae</taxon>
        <taxon>Dokdonia</taxon>
    </lineage>
</organism>
<protein>
    <submittedName>
        <fullName evidence="2">Uncharacterized protein</fullName>
    </submittedName>
</protein>
<dbReference type="AlphaFoldDB" id="A0A239A4S6"/>
<dbReference type="Proteomes" id="UP000198379">
    <property type="component" value="Unassembled WGS sequence"/>
</dbReference>
<feature type="transmembrane region" description="Helical" evidence="1">
    <location>
        <begin position="181"/>
        <end position="201"/>
    </location>
</feature>
<keyword evidence="1" id="KW-0472">Membrane</keyword>
<proteinExistence type="predicted"/>
<reference evidence="2 3" key="1">
    <citation type="submission" date="2017-06" db="EMBL/GenBank/DDBJ databases">
        <authorList>
            <person name="Kim H.J."/>
            <person name="Triplett B.A."/>
        </authorList>
    </citation>
    <scope>NUCLEOTIDE SEQUENCE [LARGE SCALE GENOMIC DNA]</scope>
    <source>
        <strain evidence="2 3">DSM 25597</strain>
    </source>
</reference>